<dbReference type="PANTHER" id="PTHR12989">
    <property type="entry name" value="ALPHA-1,2-GLUCOSYLTRANSFERASE ALG10"/>
    <property type="match status" value="1"/>
</dbReference>
<accession>A0A9P7AET4</accession>
<comment type="similarity">
    <text evidence="3 14">Belongs to the ALG10 glucosyltransferase family.</text>
</comment>
<dbReference type="GO" id="GO:0106073">
    <property type="term" value="F:dolichyl pyrophosphate Glc2Man9GlcNAc2 alpha-1,2-glucosyltransferase activity"/>
    <property type="evidence" value="ECO:0007669"/>
    <property type="project" value="UniProtKB-UniRule"/>
</dbReference>
<evidence type="ECO:0000256" key="11">
    <source>
        <dbReference type="ARBA" id="ARBA00023136"/>
    </source>
</evidence>
<dbReference type="Proteomes" id="UP000719766">
    <property type="component" value="Unassembled WGS sequence"/>
</dbReference>
<evidence type="ECO:0000256" key="5">
    <source>
        <dbReference type="ARBA" id="ARBA00018512"/>
    </source>
</evidence>
<organism evidence="15 16">
    <name type="scientific">Suillus plorans</name>
    <dbReference type="NCBI Taxonomy" id="116603"/>
    <lineage>
        <taxon>Eukaryota</taxon>
        <taxon>Fungi</taxon>
        <taxon>Dikarya</taxon>
        <taxon>Basidiomycota</taxon>
        <taxon>Agaricomycotina</taxon>
        <taxon>Agaricomycetes</taxon>
        <taxon>Agaricomycetidae</taxon>
        <taxon>Boletales</taxon>
        <taxon>Suillineae</taxon>
        <taxon>Suillaceae</taxon>
        <taxon>Suillus</taxon>
    </lineage>
</organism>
<feature type="transmembrane region" description="Helical" evidence="14">
    <location>
        <begin position="303"/>
        <end position="321"/>
    </location>
</feature>
<dbReference type="GO" id="GO:0006488">
    <property type="term" value="P:dolichol-linked oligosaccharide biosynthetic process"/>
    <property type="evidence" value="ECO:0007669"/>
    <property type="project" value="UniProtKB-UniRule"/>
</dbReference>
<evidence type="ECO:0000313" key="15">
    <source>
        <dbReference type="EMBL" id="KAG1787833.1"/>
    </source>
</evidence>
<feature type="transmembrane region" description="Helical" evidence="14">
    <location>
        <begin position="157"/>
        <end position="183"/>
    </location>
</feature>
<dbReference type="Pfam" id="PF04922">
    <property type="entry name" value="DIE2_ALG10"/>
    <property type="match status" value="1"/>
</dbReference>
<evidence type="ECO:0000256" key="7">
    <source>
        <dbReference type="ARBA" id="ARBA00022679"/>
    </source>
</evidence>
<dbReference type="GO" id="GO:0005789">
    <property type="term" value="C:endoplasmic reticulum membrane"/>
    <property type="evidence" value="ECO:0007669"/>
    <property type="project" value="UniProtKB-SubCell"/>
</dbReference>
<dbReference type="PANTHER" id="PTHR12989:SF10">
    <property type="entry name" value="DOL-P-GLC:GLC(2)MAN(9)GLCNAC(2)-PP-DOL ALPHA-1,2-GLUCOSYLTRANSFERASE-RELATED"/>
    <property type="match status" value="1"/>
</dbReference>
<keyword evidence="7" id="KW-0808">Transferase</keyword>
<dbReference type="AlphaFoldDB" id="A0A9P7AET4"/>
<dbReference type="OrthoDB" id="4769at2759"/>
<evidence type="ECO:0000256" key="6">
    <source>
        <dbReference type="ARBA" id="ARBA00022676"/>
    </source>
</evidence>
<evidence type="ECO:0000313" key="16">
    <source>
        <dbReference type="Proteomes" id="UP000719766"/>
    </source>
</evidence>
<gene>
    <name evidence="15" type="ORF">HD556DRAFT_1246163</name>
</gene>
<keyword evidence="16" id="KW-1185">Reference proteome</keyword>
<dbReference type="InterPro" id="IPR016900">
    <property type="entry name" value="Alg10"/>
</dbReference>
<comment type="pathway">
    <text evidence="2">Protein modification; protein glycosylation.</text>
</comment>
<dbReference type="RefSeq" id="XP_041155139.1">
    <property type="nucleotide sequence ID" value="XM_041298588.1"/>
</dbReference>
<keyword evidence="10 14" id="KW-1133">Transmembrane helix</keyword>
<comment type="caution">
    <text evidence="14">Lacks conserved residue(s) required for the propagation of feature annotation.</text>
</comment>
<keyword evidence="6 14" id="KW-0328">Glycosyltransferase</keyword>
<feature type="transmembrane region" description="Helical" evidence="14">
    <location>
        <begin position="341"/>
        <end position="365"/>
    </location>
</feature>
<keyword evidence="11 14" id="KW-0472">Membrane</keyword>
<evidence type="ECO:0000256" key="14">
    <source>
        <dbReference type="PIRNR" id="PIRNR028810"/>
    </source>
</evidence>
<feature type="transmembrane region" description="Helical" evidence="14">
    <location>
        <begin position="226"/>
        <end position="246"/>
    </location>
</feature>
<comment type="catalytic activity">
    <reaction evidence="13">
        <text>an alpha-D-Glc-(1-&gt;3)-alpha-D-Glc-(1-&gt;3)-alpha-D-Man-(1-&gt;2)-alpha-D-Man-(1-&gt;2)-alpha-D-Man-(1-&gt;3)-[alpha-D-Man-(1-&gt;2)-alpha-D-Man-(1-&gt;3)-[alpha-D-Man-(1-&gt;2)-alpha-D-Man-(1-&gt;6)]-alpha-D-Man-(1-&gt;6)]-beta-D-Man-(1-&gt;4)-beta-D-GlcNAc-(1-&gt;4)-alpha-D-GlcNAc-diphospho-di-trans,poly-cis-dolichol + a di-trans,poly-cis-dolichyl beta-D-glucosyl phosphate = a alpha-D-Glc-(1-&gt;2)-alpha-D-Glc-(1-&gt;3)-alpha-D-Glc-(1-&gt;3)-alpha-D-Man-(1-&gt;2)-alpha-D-Man-(1-&gt;2)-alpha-D-Man-(1-&gt;3)-[alpha-D-Man-(1-&gt;2)-alpha-D-Man-(1-&gt;3)-[alpha-D-Man-(1-&gt;2)-alpha-D-Man-(1-&gt;6)]-alpha-D-Man-(1-&gt;6)]-beta-D-Man-(1-&gt;4)-beta-D-GlcNAc-(1-&gt;4)-alpha-D-GlcNAc-diphospho-di-trans,poly-cis-dolichol + a di-trans,poly-cis-dolichyl phosphate + H(+)</text>
        <dbReference type="Rhea" id="RHEA:29543"/>
        <dbReference type="Rhea" id="RHEA-COMP:19498"/>
        <dbReference type="Rhea" id="RHEA-COMP:19502"/>
        <dbReference type="Rhea" id="RHEA-COMP:19512"/>
        <dbReference type="Rhea" id="RHEA-COMP:19522"/>
        <dbReference type="ChEBI" id="CHEBI:15378"/>
        <dbReference type="ChEBI" id="CHEBI:57525"/>
        <dbReference type="ChEBI" id="CHEBI:57683"/>
        <dbReference type="ChEBI" id="CHEBI:132522"/>
        <dbReference type="ChEBI" id="CHEBI:132523"/>
        <dbReference type="EC" id="2.4.1.256"/>
    </reaction>
    <physiologicalReaction direction="left-to-right" evidence="13">
        <dbReference type="Rhea" id="RHEA:29544"/>
    </physiologicalReaction>
</comment>
<evidence type="ECO:0000256" key="12">
    <source>
        <dbReference type="ARBA" id="ARBA00044727"/>
    </source>
</evidence>
<dbReference type="GeneID" id="64592352"/>
<keyword evidence="9" id="KW-0256">Endoplasmic reticulum</keyword>
<feature type="transmembrane region" description="Helical" evidence="14">
    <location>
        <begin position="7"/>
        <end position="27"/>
    </location>
</feature>
<comment type="subcellular location">
    <subcellularLocation>
        <location evidence="1">Endoplasmic reticulum membrane</location>
        <topology evidence="1">Multi-pass membrane protein</topology>
    </subcellularLocation>
</comment>
<evidence type="ECO:0000256" key="4">
    <source>
        <dbReference type="ARBA" id="ARBA00011967"/>
    </source>
</evidence>
<feature type="transmembrane region" description="Helical" evidence="14">
    <location>
        <begin position="81"/>
        <end position="101"/>
    </location>
</feature>
<evidence type="ECO:0000256" key="2">
    <source>
        <dbReference type="ARBA" id="ARBA00004922"/>
    </source>
</evidence>
<proteinExistence type="inferred from homology"/>
<comment type="function">
    <text evidence="12">Dol-P-Glc:Glc(2)Man(9)GlcNAc(2)-PP-Dol alpha-1,2-glucosyltransferase that operates in the biosynthetic pathway of dolichol-linked oligosaccharides, the glycan precursors employed in protein asparagine (N)-glycosylation. The assembly of dolichol-linked oligosaccharides begins on the cytosolic side of the endoplasmic reticulum membrane and finishes in its lumen. The sequential addition of sugars to dolichol pyrophosphate produces dolichol-linked oligosaccharides containing fourteen sugars, including two GlcNAcs, nine mannoses and three glucoses. Once assembled, the oligosaccharide is transferred from the lipid to nascent proteins by oligosaccharyltransferases. In the lumen of the endoplasmic reticulum, adds the third and last glucose residue from dolichyl phosphate glucose (Dol-P-Glc) onto the lipid-linked oligosaccharide intermediate Glc(2)Man(9)GlcNAc(2)-PP-Dol to produce Glc(3)Man(9)GlcNAc(2)-PP-Dol.</text>
</comment>
<name>A0A9P7AET4_9AGAM</name>
<feature type="transmembrane region" description="Helical" evidence="14">
    <location>
        <begin position="266"/>
        <end position="283"/>
    </location>
</feature>
<sequence length="448" mass="50947">MSSDRRILYVVYCGVAVAVLKEFNAVVTEPYMDEPFHVPQALAYCRGEWSTWDPKITTPPGLYMLSVLLHRVFMFKCNLNLLRLTNTLTLFALPLVLTRLLGFHQRRRSPPKLTPSIEALVLSSFPIAWFFGFLYYTEVPSLVSVLCTVVAATQNKHWLAGLLGIVSCFFRQNNVIWVLYAYAASQLMRLRFKRGNDKLHDPPALGAGPGDFIRSIMSAPKALPELLPAFAPYAVVLALFGGFVIWNDGIVLGDKSNHIPSFHVPQLYYFIAFATIIGWPAVLCGEGGPLKITTGVISRMRTLMTAIISIFMGITIQHFTIHHPFLLSDNRHFTFYIWRRVFMLHAAVPYLFIPGYQACAWAWWIRVACDQSLLQTLVLPVLILPTLLPTPLLEPRYFLVPYILLRAQVVDVQPYGIFVEGLWYMVINVATTYVFLYKERVGVGRFMW</sequence>
<protein>
    <recommendedName>
        <fullName evidence="5 14">Dol-P-Glc:Glc(2)Man(9)GlcNAc(2)-PP-Dol alpha-1,2-glucosyltransferase</fullName>
        <ecNumber evidence="4 14">2.4.1.256</ecNumber>
    </recommendedName>
</protein>
<evidence type="ECO:0000256" key="9">
    <source>
        <dbReference type="ARBA" id="ARBA00022824"/>
    </source>
</evidence>
<evidence type="ECO:0000256" key="13">
    <source>
        <dbReference type="ARBA" id="ARBA00048064"/>
    </source>
</evidence>
<evidence type="ECO:0000256" key="10">
    <source>
        <dbReference type="ARBA" id="ARBA00022989"/>
    </source>
</evidence>
<evidence type="ECO:0000256" key="1">
    <source>
        <dbReference type="ARBA" id="ARBA00004477"/>
    </source>
</evidence>
<comment type="caution">
    <text evidence="15">The sequence shown here is derived from an EMBL/GenBank/DDBJ whole genome shotgun (WGS) entry which is preliminary data.</text>
</comment>
<dbReference type="EMBL" id="JABBWE010000074">
    <property type="protein sequence ID" value="KAG1787833.1"/>
    <property type="molecule type" value="Genomic_DNA"/>
</dbReference>
<keyword evidence="8 14" id="KW-0812">Transmembrane</keyword>
<dbReference type="EC" id="2.4.1.256" evidence="4 14"/>
<feature type="transmembrane region" description="Helical" evidence="14">
    <location>
        <begin position="372"/>
        <end position="392"/>
    </location>
</feature>
<evidence type="ECO:0000256" key="3">
    <source>
        <dbReference type="ARBA" id="ARBA00010600"/>
    </source>
</evidence>
<reference evidence="15" key="1">
    <citation type="journal article" date="2020" name="New Phytol.">
        <title>Comparative genomics reveals dynamic genome evolution in host specialist ectomycorrhizal fungi.</title>
        <authorList>
            <person name="Lofgren L.A."/>
            <person name="Nguyen N.H."/>
            <person name="Vilgalys R."/>
            <person name="Ruytinx J."/>
            <person name="Liao H.L."/>
            <person name="Branco S."/>
            <person name="Kuo A."/>
            <person name="LaButti K."/>
            <person name="Lipzen A."/>
            <person name="Andreopoulos W."/>
            <person name="Pangilinan J."/>
            <person name="Riley R."/>
            <person name="Hundley H."/>
            <person name="Na H."/>
            <person name="Barry K."/>
            <person name="Grigoriev I.V."/>
            <person name="Stajich J.E."/>
            <person name="Kennedy P.G."/>
        </authorList>
    </citation>
    <scope>NUCLEOTIDE SEQUENCE</scope>
    <source>
        <strain evidence="15">S12</strain>
    </source>
</reference>
<feature type="transmembrane region" description="Helical" evidence="14">
    <location>
        <begin position="412"/>
        <end position="437"/>
    </location>
</feature>
<evidence type="ECO:0000256" key="8">
    <source>
        <dbReference type="ARBA" id="ARBA00022692"/>
    </source>
</evidence>
<dbReference type="PIRSF" id="PIRSF028810">
    <property type="entry name" value="Alpha1_2_glucosyltferase_Alg10"/>
    <property type="match status" value="1"/>
</dbReference>
<feature type="transmembrane region" description="Helical" evidence="14">
    <location>
        <begin position="113"/>
        <end position="137"/>
    </location>
</feature>